<organism evidence="1 2">
    <name type="scientific">Sphingobacterium micropteri</name>
    <dbReference type="NCBI Taxonomy" id="2763501"/>
    <lineage>
        <taxon>Bacteria</taxon>
        <taxon>Pseudomonadati</taxon>
        <taxon>Bacteroidota</taxon>
        <taxon>Sphingobacteriia</taxon>
        <taxon>Sphingobacteriales</taxon>
        <taxon>Sphingobacteriaceae</taxon>
        <taxon>Sphingobacterium</taxon>
    </lineage>
</organism>
<proteinExistence type="predicted"/>
<comment type="caution">
    <text evidence="1">The sequence shown here is derived from an EMBL/GenBank/DDBJ whole genome shotgun (WGS) entry which is preliminary data.</text>
</comment>
<protein>
    <submittedName>
        <fullName evidence="1">Uncharacterized protein</fullName>
    </submittedName>
</protein>
<dbReference type="EMBL" id="JACOIK010000004">
    <property type="protein sequence ID" value="MBD1432383.1"/>
    <property type="molecule type" value="Genomic_DNA"/>
</dbReference>
<accession>A0ABR7YM34</accession>
<reference evidence="1 2" key="1">
    <citation type="submission" date="2020-08" db="EMBL/GenBank/DDBJ databases">
        <title>Sphingobacterium sp. DN00404 isolated from aquaculture water.</title>
        <authorList>
            <person name="Zhang M."/>
        </authorList>
    </citation>
    <scope>NUCLEOTIDE SEQUENCE [LARGE SCALE GENOMIC DNA]</scope>
    <source>
        <strain evidence="1 2">DN00404</strain>
    </source>
</reference>
<dbReference type="Proteomes" id="UP000602759">
    <property type="component" value="Unassembled WGS sequence"/>
</dbReference>
<keyword evidence="2" id="KW-1185">Reference proteome</keyword>
<dbReference type="RefSeq" id="WP_190993414.1">
    <property type="nucleotide sequence ID" value="NZ_JACOIK010000004.1"/>
</dbReference>
<sequence>MDVATKLKIKGLIRELIDNGTPLERKKRIIIELRTLNSDFDDAMAKLGIDDLLLDNPDK</sequence>
<evidence type="ECO:0000313" key="1">
    <source>
        <dbReference type="EMBL" id="MBD1432383.1"/>
    </source>
</evidence>
<name>A0ABR7YM34_9SPHI</name>
<evidence type="ECO:0000313" key="2">
    <source>
        <dbReference type="Proteomes" id="UP000602759"/>
    </source>
</evidence>
<gene>
    <name evidence="1" type="ORF">H8B06_06065</name>
</gene>